<evidence type="ECO:0000313" key="2">
    <source>
        <dbReference type="Proteomes" id="UP000789901"/>
    </source>
</evidence>
<evidence type="ECO:0000313" key="1">
    <source>
        <dbReference type="EMBL" id="CAG8856380.1"/>
    </source>
</evidence>
<comment type="caution">
    <text evidence="1">The sequence shown here is derived from an EMBL/GenBank/DDBJ whole genome shotgun (WGS) entry which is preliminary data.</text>
</comment>
<reference evidence="1 2" key="1">
    <citation type="submission" date="2021-06" db="EMBL/GenBank/DDBJ databases">
        <authorList>
            <person name="Kallberg Y."/>
            <person name="Tangrot J."/>
            <person name="Rosling A."/>
        </authorList>
    </citation>
    <scope>NUCLEOTIDE SEQUENCE [LARGE SCALE GENOMIC DNA]</scope>
    <source>
        <strain evidence="1 2">120-4 pot B 10/14</strain>
    </source>
</reference>
<feature type="non-terminal residue" evidence="1">
    <location>
        <position position="51"/>
    </location>
</feature>
<proteinExistence type="predicted"/>
<dbReference type="Proteomes" id="UP000789901">
    <property type="component" value="Unassembled WGS sequence"/>
</dbReference>
<dbReference type="EMBL" id="CAJVQB010159452">
    <property type="protein sequence ID" value="CAG8856380.1"/>
    <property type="molecule type" value="Genomic_DNA"/>
</dbReference>
<gene>
    <name evidence="1" type="ORF">GMARGA_LOCUS45201</name>
</gene>
<protein>
    <submittedName>
        <fullName evidence="1">14100_t:CDS:1</fullName>
    </submittedName>
</protein>
<accession>A0ABN7XPG0</accession>
<organism evidence="1 2">
    <name type="scientific">Gigaspora margarita</name>
    <dbReference type="NCBI Taxonomy" id="4874"/>
    <lineage>
        <taxon>Eukaryota</taxon>
        <taxon>Fungi</taxon>
        <taxon>Fungi incertae sedis</taxon>
        <taxon>Mucoromycota</taxon>
        <taxon>Glomeromycotina</taxon>
        <taxon>Glomeromycetes</taxon>
        <taxon>Diversisporales</taxon>
        <taxon>Gigasporaceae</taxon>
        <taxon>Gigaspora</taxon>
    </lineage>
</organism>
<sequence>EKSDQFHSAAADDDRILRTQVATLYNSVDKPLAGSFFHNVVDLTDALPTLQ</sequence>
<feature type="non-terminal residue" evidence="1">
    <location>
        <position position="1"/>
    </location>
</feature>
<keyword evidence="2" id="KW-1185">Reference proteome</keyword>
<name>A0ABN7XPG0_GIGMA</name>